<feature type="chain" id="PRO_5047452318" evidence="1">
    <location>
        <begin position="37"/>
        <end position="1586"/>
    </location>
</feature>
<dbReference type="RefSeq" id="WP_275615730.1">
    <property type="nucleotide sequence ID" value="NZ_JARFVB010000005.1"/>
</dbReference>
<keyword evidence="1" id="KW-0732">Signal</keyword>
<sequence>MKKEFSVPPQKNVISMFKRALLICLLLLQTLQSIQANTSKVTDSLFGKARTVDVKTEHRFFDELKNDNQNLLTFSSSSKSEFDQDYINRNFSRDTVANTQVDLAKSVFDELEQNQNYVSLISSKDMVTLPIGVKKEIGTITYRLAISKAKIMRDYTEVTAFVHVEIPQSDTSGEPIQLFFGADNIKISHKGGIYGDANLVLLGDIGIPINGGNGLVALKGGFDMTTGDVQKLTYVTIDCGGFKEMGITADVLFPRSMLEPVDANYEVIPDENVKVQGHFQTIVGDWNDILVEIDLPTFQLAKTQSSDGSGKAGLIFDIDNAVFDFSDVRNSSSVQFPQGYQQYLVPGNEQLWRGVYVNNVQVILPKQFKKRNSEERITFQASNLLIDGVGVSGNFSADNVLPIDEGEASNWQFSVDHIEADLLANNLVGAGFDGLIVLPVTKEVTSEEGKDETVLNQKTLSYQAIIDPVNDEYLLTATTNDAIPFDVFKAKATITANSYVELRVSEKKFRPKAVLHGNLAIKGSNSTSDPDKGTVDFKGITFQNLQLQTVPPYFQVDYMGYTGDVTFGNFPVTISQIEFNSSSTTASLSFNLDVNMMEKGFAGNTTLSIVGGFNENEGLHRWRFQKIDFHQIYVEADLGTIQISGMLDIKSDDPVYGDGFYGELGATFNGIDVDASAWFGKTDFRYWFVDAYANLSQSPTPVFIGPAKVNGFGGGAYFRMSKKPGSYSAMVPSGQSYVPNRNNALGFRALVGFALTNEKAFNGKVGFEMDFNTNYGLNRVMFFGEGHIVKALDFEFGDKFKEKLQGMEEKINSFGENNPTMQRLKETNLVDYSKVSFPQDGLTFDVGIDANFAMEMDFQHKTFHAELEIYVNTPGGFFQGVGPKGRAGWAIFHIEPDEWYLHIGTPQDRIGLKLGLGSFSLQSTSYLMIGEDLPGSPLPPPIVAEILGVDLASLDYMRDLNALESGMGFAFGADFSIDTGDMTFLVFYARFQAGLGFDIMIKDYGETACKGSGQIGIDGWYANGQAYAYLQGELGINIKLMFVRKKIPIIKAGAAVLLQAKLPNPAWFKGYLGGHFNLLGGLVKGRFRFKIELGEECEIVGGAPLGGLKVISNVTPRDGSDQMDVFTVPQAAFNMRINHPFELEDDEGIKTYRILLDEYRVTSDGNEIVGELEWNENHDLANFVSYDILPPNAPVHVKVAVSFQERRGNGWVTLTYEGKPAKEIEERSFTTGEAPEYIPLANVIYTYPVVDQQYFYQNERNKGYVKLKRGQPYLFAPQTDWVQSTRFDTETQSLRTNQVSYNASEKMVHFDFPTLQNQQAYTLKIVSLSPEEATAGSVNENYVSENTGQEGNSVEVRNREISATAQKAVETEILVYDFSTSQYNTFKEKVAAKEIDQYLLDPIFSNVHALQVDVIPSERFGKDEILGADYTDNKPMIARHAVLNDSYYREVIDPLIYEGYPLESRFTVDRDIQELGIPPKRGVDIMTWYISYLESNPNYSLLDKRIPYRYNLPFYYKQDFIDIQYKVVNAYLHEPTKYQSQIDKYNYIINGIMPPIRTGDYKVRFQYVLPGQIEGTSQIFNYNNPY</sequence>
<comment type="caution">
    <text evidence="2">The sequence shown here is derived from an EMBL/GenBank/DDBJ whole genome shotgun (WGS) entry which is preliminary data.</text>
</comment>
<dbReference type="Proteomes" id="UP001221366">
    <property type="component" value="Unassembled WGS sequence"/>
</dbReference>
<evidence type="ECO:0000313" key="3">
    <source>
        <dbReference type="Proteomes" id="UP001221366"/>
    </source>
</evidence>
<gene>
    <name evidence="2" type="ORF">PY092_10085</name>
</gene>
<accession>A0ABT5XZ80</accession>
<evidence type="ECO:0000256" key="1">
    <source>
        <dbReference type="SAM" id="SignalP"/>
    </source>
</evidence>
<name>A0ABT5XZ80_9FLAO</name>
<evidence type="ECO:0000313" key="2">
    <source>
        <dbReference type="EMBL" id="MDF0716498.1"/>
    </source>
</evidence>
<feature type="signal peptide" evidence="1">
    <location>
        <begin position="1"/>
        <end position="36"/>
    </location>
</feature>
<dbReference type="EMBL" id="JARFVB010000005">
    <property type="protein sequence ID" value="MDF0716498.1"/>
    <property type="molecule type" value="Genomic_DNA"/>
</dbReference>
<organism evidence="2 3">
    <name type="scientific">Flagellimonas yonaguniensis</name>
    <dbReference type="NCBI Taxonomy" id="3031325"/>
    <lineage>
        <taxon>Bacteria</taxon>
        <taxon>Pseudomonadati</taxon>
        <taxon>Bacteroidota</taxon>
        <taxon>Flavobacteriia</taxon>
        <taxon>Flavobacteriales</taxon>
        <taxon>Flavobacteriaceae</taxon>
        <taxon>Flagellimonas</taxon>
    </lineage>
</organism>
<protein>
    <submittedName>
        <fullName evidence="2">Uncharacterized protein</fullName>
    </submittedName>
</protein>
<reference evidence="2 3" key="1">
    <citation type="submission" date="2023-03" db="EMBL/GenBank/DDBJ databases">
        <title>Muricauda XX sp. nov. and Muricauda XXX sp. nov., two novel species isolated from Okinawa Trough.</title>
        <authorList>
            <person name="Cao W."/>
            <person name="Deng X."/>
        </authorList>
    </citation>
    <scope>NUCLEOTIDE SEQUENCE [LARGE SCALE GENOMIC DNA]</scope>
    <source>
        <strain evidence="2 3">334s03</strain>
    </source>
</reference>
<proteinExistence type="predicted"/>
<keyword evidence="3" id="KW-1185">Reference proteome</keyword>